<gene>
    <name evidence="1" type="ORF">S01H1_41138</name>
</gene>
<name>X0WFL1_9ZZZZ</name>
<evidence type="ECO:0000313" key="1">
    <source>
        <dbReference type="EMBL" id="GAG11481.1"/>
    </source>
</evidence>
<organism evidence="1">
    <name type="scientific">marine sediment metagenome</name>
    <dbReference type="NCBI Taxonomy" id="412755"/>
    <lineage>
        <taxon>unclassified sequences</taxon>
        <taxon>metagenomes</taxon>
        <taxon>ecological metagenomes</taxon>
    </lineage>
</organism>
<feature type="non-terminal residue" evidence="1">
    <location>
        <position position="1"/>
    </location>
</feature>
<accession>X0WFL1</accession>
<protein>
    <submittedName>
        <fullName evidence="1">Uncharacterized protein</fullName>
    </submittedName>
</protein>
<reference evidence="1" key="1">
    <citation type="journal article" date="2014" name="Front. Microbiol.">
        <title>High frequency of phylogenetically diverse reductive dehalogenase-homologous genes in deep subseafloor sedimentary metagenomes.</title>
        <authorList>
            <person name="Kawai M."/>
            <person name="Futagami T."/>
            <person name="Toyoda A."/>
            <person name="Takaki Y."/>
            <person name="Nishi S."/>
            <person name="Hori S."/>
            <person name="Arai W."/>
            <person name="Tsubouchi T."/>
            <person name="Morono Y."/>
            <person name="Uchiyama I."/>
            <person name="Ito T."/>
            <person name="Fujiyama A."/>
            <person name="Inagaki F."/>
            <person name="Takami H."/>
        </authorList>
    </citation>
    <scope>NUCLEOTIDE SEQUENCE</scope>
    <source>
        <strain evidence="1">Expedition CK06-06</strain>
    </source>
</reference>
<proteinExistence type="predicted"/>
<dbReference type="EMBL" id="BARS01026072">
    <property type="protein sequence ID" value="GAG11481.1"/>
    <property type="molecule type" value="Genomic_DNA"/>
</dbReference>
<sequence>LYSAADSLAELVLAADSGYVFTYREQIDWCDLLIIQAQARFFIPDYAGAWRAIEPLLAETTSPVDLSNVNLNPADPSTWIIDDGTPFALYELALAKVINLLAEKYRWE</sequence>
<comment type="caution">
    <text evidence="1">The sequence shown here is derived from an EMBL/GenBank/DDBJ whole genome shotgun (WGS) entry which is preliminary data.</text>
</comment>
<dbReference type="AlphaFoldDB" id="X0WFL1"/>